<comment type="caution">
    <text evidence="2">The sequence shown here is derived from an EMBL/GenBank/DDBJ whole genome shotgun (WGS) entry which is preliminary data.</text>
</comment>
<dbReference type="SMART" id="SM00880">
    <property type="entry name" value="CHAD"/>
    <property type="match status" value="1"/>
</dbReference>
<dbReference type="EMBL" id="JBBDHC010000004">
    <property type="protein sequence ID" value="MEJ1248774.1"/>
    <property type="molecule type" value="Genomic_DNA"/>
</dbReference>
<proteinExistence type="predicted"/>
<feature type="domain" description="CHAD" evidence="1">
    <location>
        <begin position="12"/>
        <end position="274"/>
    </location>
</feature>
<dbReference type="AlphaFoldDB" id="A0AAW9R2J3"/>
<reference evidence="2 3" key="1">
    <citation type="journal article" date="2016" name="Antonie Van Leeuwenhoek">
        <title>Denitratimonas tolerans gen. nov., sp. nov., a denitrifying bacterium isolated from a bioreactor for tannery wastewater treatment.</title>
        <authorList>
            <person name="Han S.I."/>
            <person name="Kim J.O."/>
            <person name="Lee Y.R."/>
            <person name="Ekpeghere K.I."/>
            <person name="Koh S.C."/>
            <person name="Whang K.S."/>
        </authorList>
    </citation>
    <scope>NUCLEOTIDE SEQUENCE [LARGE SCALE GENOMIC DNA]</scope>
    <source>
        <strain evidence="2 3">KACC 17565</strain>
    </source>
</reference>
<gene>
    <name evidence="2" type="ORF">WB794_03670</name>
</gene>
<evidence type="ECO:0000259" key="1">
    <source>
        <dbReference type="PROSITE" id="PS51708"/>
    </source>
</evidence>
<organism evidence="2 3">
    <name type="scientific">Denitratimonas tolerans</name>
    <dbReference type="NCBI Taxonomy" id="1338420"/>
    <lineage>
        <taxon>Bacteria</taxon>
        <taxon>Pseudomonadati</taxon>
        <taxon>Pseudomonadota</taxon>
        <taxon>Gammaproteobacteria</taxon>
        <taxon>Lysobacterales</taxon>
        <taxon>Lysobacteraceae</taxon>
        <taxon>Denitratimonas</taxon>
    </lineage>
</organism>
<protein>
    <submittedName>
        <fullName evidence="2">CHAD domain-containing protein</fullName>
    </submittedName>
</protein>
<dbReference type="Proteomes" id="UP001364472">
    <property type="component" value="Unassembled WGS sequence"/>
</dbReference>
<name>A0AAW9R2J3_9GAMM</name>
<evidence type="ECO:0000313" key="2">
    <source>
        <dbReference type="EMBL" id="MEJ1248774.1"/>
    </source>
</evidence>
<dbReference type="InterPro" id="IPR007899">
    <property type="entry name" value="CHAD_dom"/>
</dbReference>
<dbReference type="RefSeq" id="WP_337334494.1">
    <property type="nucleotide sequence ID" value="NZ_JBBDHC010000004.1"/>
</dbReference>
<dbReference type="Gene3D" id="1.40.20.10">
    <property type="entry name" value="CHAD domain"/>
    <property type="match status" value="1"/>
</dbReference>
<keyword evidence="3" id="KW-1185">Reference proteome</keyword>
<accession>A0AAW9R2J3</accession>
<dbReference type="PROSITE" id="PS51708">
    <property type="entry name" value="CHAD"/>
    <property type="match status" value="1"/>
</dbReference>
<sequence>MSRTDAPADPVSPTPGAALCAFAVAQLDRCLAQLARSGRAHHAGIHQARKSLRRTRAALALTDGRLGVRAERLDRRLKQECRSLSELRDAQAVLDTLARARATMPTAARRMLRTELDAVRSALQARRDALLAESLARDPEFESLRDRVIGCRIQLESLPWGRVGEADIKSALKRSARRVRRAADSARRSGESEELHRWRRRLRRVGQQLNALASAGLGQGDAMSPKPTQLDQLAWRQDLRVLLVAVSTLESIDPAQRHAVEAAVRAVANLSAAS</sequence>
<evidence type="ECO:0000313" key="3">
    <source>
        <dbReference type="Proteomes" id="UP001364472"/>
    </source>
</evidence>
<dbReference type="Pfam" id="PF05235">
    <property type="entry name" value="CHAD"/>
    <property type="match status" value="1"/>
</dbReference>
<dbReference type="InterPro" id="IPR038186">
    <property type="entry name" value="CHAD_dom_sf"/>
</dbReference>